<proteinExistence type="predicted"/>
<feature type="domain" description="SnoaL-like" evidence="1">
    <location>
        <begin position="7"/>
        <end position="120"/>
    </location>
</feature>
<dbReference type="SUPFAM" id="SSF54427">
    <property type="entry name" value="NTF2-like"/>
    <property type="match status" value="1"/>
</dbReference>
<evidence type="ECO:0000259" key="1">
    <source>
        <dbReference type="Pfam" id="PF13577"/>
    </source>
</evidence>
<evidence type="ECO:0000313" key="3">
    <source>
        <dbReference type="Proteomes" id="UP001143362"/>
    </source>
</evidence>
<dbReference type="Proteomes" id="UP001143362">
    <property type="component" value="Unassembled WGS sequence"/>
</dbReference>
<sequence length="135" mass="15454">MQEKIPQQLALLYAKYVDDKEFDKMGAIMVDDVKMGSHGFGSNTLEEFKEQLKFLDTFSATMHLIGNQLGEWDGDNYSGETYCVASHIYEKDGVPHKMEMGIRYTDSISAVGDTYKYTERYLNVVWEQDLPLTMG</sequence>
<comment type="caution">
    <text evidence="2">The sequence shown here is derived from an EMBL/GenBank/DDBJ whole genome shotgun (WGS) entry which is preliminary data.</text>
</comment>
<reference evidence="2" key="1">
    <citation type="submission" date="2019-02" db="EMBL/GenBank/DDBJ databases">
        <authorList>
            <person name="Li S.-H."/>
        </authorList>
    </citation>
    <scope>NUCLEOTIDE SEQUENCE</scope>
    <source>
        <strain evidence="2">IMCC14734</strain>
    </source>
</reference>
<accession>A0ABT3TMF3</accession>
<keyword evidence="3" id="KW-1185">Reference proteome</keyword>
<organism evidence="2 3">
    <name type="scientific">Candidatus Litorirhabdus singularis</name>
    <dbReference type="NCBI Taxonomy" id="2518993"/>
    <lineage>
        <taxon>Bacteria</taxon>
        <taxon>Pseudomonadati</taxon>
        <taxon>Pseudomonadota</taxon>
        <taxon>Gammaproteobacteria</taxon>
        <taxon>Cellvibrionales</taxon>
        <taxon>Halieaceae</taxon>
        <taxon>Candidatus Litorirhabdus</taxon>
    </lineage>
</organism>
<dbReference type="Gene3D" id="3.10.450.50">
    <property type="match status" value="1"/>
</dbReference>
<name>A0ABT3TMF3_9GAMM</name>
<dbReference type="InterPro" id="IPR032710">
    <property type="entry name" value="NTF2-like_dom_sf"/>
</dbReference>
<dbReference type="RefSeq" id="WP_279246585.1">
    <property type="nucleotide sequence ID" value="NZ_SHNN01000003.1"/>
</dbReference>
<dbReference type="InterPro" id="IPR037401">
    <property type="entry name" value="SnoaL-like"/>
</dbReference>
<dbReference type="EMBL" id="SHNN01000003">
    <property type="protein sequence ID" value="MCX2982574.1"/>
    <property type="molecule type" value="Genomic_DNA"/>
</dbReference>
<evidence type="ECO:0000313" key="2">
    <source>
        <dbReference type="EMBL" id="MCX2982574.1"/>
    </source>
</evidence>
<gene>
    <name evidence="2" type="ORF">EYC98_17055</name>
</gene>
<protein>
    <submittedName>
        <fullName evidence="2">Nuclear transport factor 2 family protein</fullName>
    </submittedName>
</protein>
<dbReference type="Pfam" id="PF13577">
    <property type="entry name" value="SnoaL_4"/>
    <property type="match status" value="1"/>
</dbReference>